<keyword evidence="3" id="KW-1185">Reference proteome</keyword>
<evidence type="ECO:0000313" key="2">
    <source>
        <dbReference type="EMBL" id="MBB6674371.1"/>
    </source>
</evidence>
<dbReference type="AlphaFoldDB" id="A0A7X0RXN3"/>
<proteinExistence type="predicted"/>
<accession>A0A7X0RXN3</accession>
<evidence type="ECO:0000313" key="3">
    <source>
        <dbReference type="Proteomes" id="UP000547209"/>
    </source>
</evidence>
<protein>
    <submittedName>
        <fullName evidence="2">DUF2232 domain-containing protein</fullName>
    </submittedName>
</protein>
<feature type="transmembrane region" description="Helical" evidence="1">
    <location>
        <begin position="270"/>
        <end position="292"/>
    </location>
</feature>
<dbReference type="Pfam" id="PF09991">
    <property type="entry name" value="DUF2232"/>
    <property type="match status" value="1"/>
</dbReference>
<feature type="transmembrane region" description="Helical" evidence="1">
    <location>
        <begin position="98"/>
        <end position="119"/>
    </location>
</feature>
<keyword evidence="1" id="KW-0472">Membrane</keyword>
<keyword evidence="1" id="KW-0812">Transmembrane</keyword>
<sequence>MNMAWKSLAWSAAALVLLLSIATPLSGITLFLLMTPLVVLYTMLKPVSFAVHIVAIAAVAFALLGNGGAIALTFGFFFLVPSIVMGHLYKRRAKAKTVVMVGFLVLLAQLLTELALFSAQYNIDFSAQLATFIEDWLKQLQTNDLVTGDWAGTASSLGDAIMRMLPTLLLLTSFLLAIVTHALSRRLLSISGIVTPALPEMKTWMFPRSLVFYYLIAVIMSYAIPASSTGFWSDVVSNAMPILQFAFTVQAMAFFFFLAGAKSWPKIIPIILAIPLLLFPPFYLIGLLDVAFPLRKYFVK</sequence>
<reference evidence="2 3" key="1">
    <citation type="submission" date="2020-08" db="EMBL/GenBank/DDBJ databases">
        <title>Cohnella phylogeny.</title>
        <authorList>
            <person name="Dunlap C."/>
        </authorList>
    </citation>
    <scope>NUCLEOTIDE SEQUENCE [LARGE SCALE GENOMIC DNA]</scope>
    <source>
        <strain evidence="2 3">DSM 28246</strain>
    </source>
</reference>
<name>A0A7X0RXN3_9BACL</name>
<dbReference type="EMBL" id="JACJVP010000046">
    <property type="protein sequence ID" value="MBB6674371.1"/>
    <property type="molecule type" value="Genomic_DNA"/>
</dbReference>
<dbReference type="InterPro" id="IPR018710">
    <property type="entry name" value="DUF2232"/>
</dbReference>
<dbReference type="Proteomes" id="UP000547209">
    <property type="component" value="Unassembled WGS sequence"/>
</dbReference>
<keyword evidence="1" id="KW-1133">Transmembrane helix</keyword>
<organism evidence="2 3">
    <name type="scientific">Cohnella nanjingensis</name>
    <dbReference type="NCBI Taxonomy" id="1387779"/>
    <lineage>
        <taxon>Bacteria</taxon>
        <taxon>Bacillati</taxon>
        <taxon>Bacillota</taxon>
        <taxon>Bacilli</taxon>
        <taxon>Bacillales</taxon>
        <taxon>Paenibacillaceae</taxon>
        <taxon>Cohnella</taxon>
    </lineage>
</organism>
<feature type="transmembrane region" description="Helical" evidence="1">
    <location>
        <begin position="51"/>
        <end position="78"/>
    </location>
</feature>
<dbReference type="PANTHER" id="PTHR41324">
    <property type="entry name" value="MEMBRANE PROTEIN-RELATED"/>
    <property type="match status" value="1"/>
</dbReference>
<gene>
    <name evidence="2" type="ORF">H7C19_27170</name>
</gene>
<feature type="transmembrane region" description="Helical" evidence="1">
    <location>
        <begin position="160"/>
        <end position="183"/>
    </location>
</feature>
<dbReference type="PANTHER" id="PTHR41324:SF1">
    <property type="entry name" value="DUF2232 DOMAIN-CONTAINING PROTEIN"/>
    <property type="match status" value="1"/>
</dbReference>
<feature type="transmembrane region" description="Helical" evidence="1">
    <location>
        <begin position="211"/>
        <end position="233"/>
    </location>
</feature>
<feature type="transmembrane region" description="Helical" evidence="1">
    <location>
        <begin position="239"/>
        <end position="258"/>
    </location>
</feature>
<comment type="caution">
    <text evidence="2">The sequence shown here is derived from an EMBL/GenBank/DDBJ whole genome shotgun (WGS) entry which is preliminary data.</text>
</comment>
<evidence type="ECO:0000256" key="1">
    <source>
        <dbReference type="SAM" id="Phobius"/>
    </source>
</evidence>